<evidence type="ECO:0000313" key="4">
    <source>
        <dbReference type="Proteomes" id="UP000053259"/>
    </source>
</evidence>
<gene>
    <name evidence="3" type="ORF">PV09_02842</name>
</gene>
<dbReference type="GeneID" id="27310815"/>
<proteinExistence type="predicted"/>
<dbReference type="STRING" id="253628.A0A0D2B585"/>
<organism evidence="3 4">
    <name type="scientific">Verruconis gallopava</name>
    <dbReference type="NCBI Taxonomy" id="253628"/>
    <lineage>
        <taxon>Eukaryota</taxon>
        <taxon>Fungi</taxon>
        <taxon>Dikarya</taxon>
        <taxon>Ascomycota</taxon>
        <taxon>Pezizomycotina</taxon>
        <taxon>Dothideomycetes</taxon>
        <taxon>Pleosporomycetidae</taxon>
        <taxon>Venturiales</taxon>
        <taxon>Sympoventuriaceae</taxon>
        <taxon>Verruconis</taxon>
    </lineage>
</organism>
<dbReference type="OrthoDB" id="3539644at2759"/>
<keyword evidence="2" id="KW-0472">Membrane</keyword>
<keyword evidence="2" id="KW-1133">Transmembrane helix</keyword>
<evidence type="ECO:0000256" key="1">
    <source>
        <dbReference type="SAM" id="MobiDB-lite"/>
    </source>
</evidence>
<dbReference type="AlphaFoldDB" id="A0A0D2B585"/>
<keyword evidence="4" id="KW-1185">Reference proteome</keyword>
<keyword evidence="2" id="KW-0812">Transmembrane</keyword>
<name>A0A0D2B585_9PEZI</name>
<dbReference type="RefSeq" id="XP_016216258.1">
    <property type="nucleotide sequence ID" value="XM_016355952.1"/>
</dbReference>
<sequence>MARSRHGYDALSMHTLDDEDPETIASDRNTSATLIDYGKEPNVAAKEVPPSSPTRSSFSSSPQVTAMDWTPDTMSEFSQETAPLLGDETPPPEYQSPRTSLVVQQLPRTIGATVLESIRSRRSRHRRKDICENEECRRRHKKLIVMHVFLAIFVVSTVVSFICVSSVRKHKHNSQTNPVLPKWAQDCPNDDRYNYYSFDEVHDLEISEHSRRAFKGTVNILPALPGQSVDLVIKVLPKTKPFTLRVNNRNVDQLGSHVSRSKVGARSPGLEKRRRCNSANVILHFREGVTLTNLALRTSGGKIQVHSALRVTNATIITTKTAQIEASQFLNTRETYISSGSSSVRGTFKLYDVLSIQSTSGSIDVTVVPQRADKAHLKPAELAITSVSGSIRLKTKGDRPRREYLTTIESRDGMIQGSVLHGSKTSIKSISGMVDVEVLPQLIGTGVSSASQLNVETTSGRQQVTLRGPAFGTALGRMNSRHVSSSGALQLSYPMAWAGKISGESSSGAIDVDGQGVNVIEKSEHHVKAEKGEGDSLLAFRTESGSARVRFEL</sequence>
<evidence type="ECO:0000313" key="3">
    <source>
        <dbReference type="EMBL" id="KIW06389.1"/>
    </source>
</evidence>
<feature type="region of interest" description="Disordered" evidence="1">
    <location>
        <begin position="1"/>
        <end position="101"/>
    </location>
</feature>
<reference evidence="3 4" key="1">
    <citation type="submission" date="2015-01" db="EMBL/GenBank/DDBJ databases">
        <title>The Genome Sequence of Ochroconis gallopava CBS43764.</title>
        <authorList>
            <consortium name="The Broad Institute Genomics Platform"/>
            <person name="Cuomo C."/>
            <person name="de Hoog S."/>
            <person name="Gorbushina A."/>
            <person name="Stielow B."/>
            <person name="Teixiera M."/>
            <person name="Abouelleil A."/>
            <person name="Chapman S.B."/>
            <person name="Priest M."/>
            <person name="Young S.K."/>
            <person name="Wortman J."/>
            <person name="Nusbaum C."/>
            <person name="Birren B."/>
        </authorList>
    </citation>
    <scope>NUCLEOTIDE SEQUENCE [LARGE SCALE GENOMIC DNA]</scope>
    <source>
        <strain evidence="3 4">CBS 43764</strain>
    </source>
</reference>
<dbReference type="Proteomes" id="UP000053259">
    <property type="component" value="Unassembled WGS sequence"/>
</dbReference>
<accession>A0A0D2B585</accession>
<evidence type="ECO:0000256" key="2">
    <source>
        <dbReference type="SAM" id="Phobius"/>
    </source>
</evidence>
<dbReference type="EMBL" id="KN847535">
    <property type="protein sequence ID" value="KIW06389.1"/>
    <property type="molecule type" value="Genomic_DNA"/>
</dbReference>
<dbReference type="HOGENOM" id="CLU_492750_0_0_1"/>
<dbReference type="InParanoid" id="A0A0D2B585"/>
<feature type="compositionally biased region" description="Polar residues" evidence="1">
    <location>
        <begin position="72"/>
        <end position="81"/>
    </location>
</feature>
<protein>
    <submittedName>
        <fullName evidence="3">Uncharacterized protein</fullName>
    </submittedName>
</protein>
<dbReference type="VEuPathDB" id="FungiDB:PV09_02842"/>
<feature type="compositionally biased region" description="Low complexity" evidence="1">
    <location>
        <begin position="53"/>
        <end position="62"/>
    </location>
</feature>
<feature type="transmembrane region" description="Helical" evidence="2">
    <location>
        <begin position="143"/>
        <end position="167"/>
    </location>
</feature>